<evidence type="ECO:0000313" key="1">
    <source>
        <dbReference type="EMBL" id="EJF46985.1"/>
    </source>
</evidence>
<name>J1HLX5_9ACTO</name>
<dbReference type="PATRIC" id="fig|1125718.3.peg.569"/>
<sequence>MPNVVPGSVPDWAGEHCGTVLALCVSADVIVESAFDKLVDSDGMLDFNPDNAA</sequence>
<gene>
    <name evidence="1" type="ORF">HMPREF1318_2378</name>
</gene>
<protein>
    <submittedName>
        <fullName evidence="1">Uncharacterized protein</fullName>
    </submittedName>
</protein>
<reference evidence="1 2" key="1">
    <citation type="submission" date="2012-05" db="EMBL/GenBank/DDBJ databases">
        <authorList>
            <person name="Harkins D.M."/>
            <person name="Madupu R."/>
            <person name="Durkin A.S."/>
            <person name="Torralba M."/>
            <person name="Methe B."/>
            <person name="Sutton G.G."/>
            <person name="Nelson K.E."/>
        </authorList>
    </citation>
    <scope>NUCLEOTIDE SEQUENCE [LARGE SCALE GENOMIC DNA]</scope>
    <source>
        <strain evidence="1 2">F0489</strain>
    </source>
</reference>
<dbReference type="AlphaFoldDB" id="J1HLX5"/>
<keyword evidence="2" id="KW-1185">Reference proteome</keyword>
<proteinExistence type="predicted"/>
<dbReference type="EMBL" id="AKFT01000037">
    <property type="protein sequence ID" value="EJF46985.1"/>
    <property type="molecule type" value="Genomic_DNA"/>
</dbReference>
<dbReference type="RefSeq" id="WP_008730127.1">
    <property type="nucleotide sequence ID" value="NZ_AKFT01000037.1"/>
</dbReference>
<accession>J1HLX5</accession>
<comment type="caution">
    <text evidence="1">The sequence shown here is derived from an EMBL/GenBank/DDBJ whole genome shotgun (WGS) entry which is preliminary data.</text>
</comment>
<evidence type="ECO:0000313" key="2">
    <source>
        <dbReference type="Proteomes" id="UP000002941"/>
    </source>
</evidence>
<dbReference type="Proteomes" id="UP000002941">
    <property type="component" value="Unassembled WGS sequence"/>
</dbReference>
<organism evidence="1 2">
    <name type="scientific">Actinomyces massiliensis F0489</name>
    <dbReference type="NCBI Taxonomy" id="1125718"/>
    <lineage>
        <taxon>Bacteria</taxon>
        <taxon>Bacillati</taxon>
        <taxon>Actinomycetota</taxon>
        <taxon>Actinomycetes</taxon>
        <taxon>Actinomycetales</taxon>
        <taxon>Actinomycetaceae</taxon>
        <taxon>Actinomyces</taxon>
    </lineage>
</organism>